<dbReference type="GO" id="GO:0020037">
    <property type="term" value="F:heme binding"/>
    <property type="evidence" value="ECO:0007669"/>
    <property type="project" value="InterPro"/>
</dbReference>
<dbReference type="Pfam" id="PF13442">
    <property type="entry name" value="Cytochrome_CBB3"/>
    <property type="match status" value="1"/>
</dbReference>
<evidence type="ECO:0000256" key="4">
    <source>
        <dbReference type="ARBA" id="ARBA00022982"/>
    </source>
</evidence>
<evidence type="ECO:0000256" key="5">
    <source>
        <dbReference type="ARBA" id="ARBA00023004"/>
    </source>
</evidence>
<dbReference type="InterPro" id="IPR051459">
    <property type="entry name" value="Cytochrome_c-type_DH"/>
</dbReference>
<evidence type="ECO:0000256" key="6">
    <source>
        <dbReference type="PROSITE-ProRule" id="PRU00433"/>
    </source>
</evidence>
<evidence type="ECO:0000256" key="7">
    <source>
        <dbReference type="SAM" id="MobiDB-lite"/>
    </source>
</evidence>
<evidence type="ECO:0000256" key="8">
    <source>
        <dbReference type="SAM" id="Phobius"/>
    </source>
</evidence>
<evidence type="ECO:0000256" key="3">
    <source>
        <dbReference type="ARBA" id="ARBA00022723"/>
    </source>
</evidence>
<dbReference type="AlphaFoldDB" id="A0A9D2RE34"/>
<keyword evidence="8" id="KW-0472">Membrane</keyword>
<dbReference type="InterPro" id="IPR008168">
    <property type="entry name" value="Cyt_C_IC"/>
</dbReference>
<dbReference type="PANTHER" id="PTHR35008:SF8">
    <property type="entry name" value="ALCOHOL DEHYDROGENASE CYTOCHROME C SUBUNIT"/>
    <property type="match status" value="1"/>
</dbReference>
<reference evidence="10" key="2">
    <citation type="submission" date="2021-04" db="EMBL/GenBank/DDBJ databases">
        <authorList>
            <person name="Gilroy R."/>
        </authorList>
    </citation>
    <scope>NUCLEOTIDE SEQUENCE</scope>
    <source>
        <strain evidence="10">9264</strain>
    </source>
</reference>
<feature type="transmembrane region" description="Helical" evidence="8">
    <location>
        <begin position="21"/>
        <end position="45"/>
    </location>
</feature>
<dbReference type="GO" id="GO:0009055">
    <property type="term" value="F:electron transfer activity"/>
    <property type="evidence" value="ECO:0007669"/>
    <property type="project" value="InterPro"/>
</dbReference>
<keyword evidence="3 6" id="KW-0479">Metal-binding</keyword>
<gene>
    <name evidence="10" type="ORF">H9906_00580</name>
</gene>
<dbReference type="GO" id="GO:0005506">
    <property type="term" value="F:iron ion binding"/>
    <property type="evidence" value="ECO:0007669"/>
    <property type="project" value="InterPro"/>
</dbReference>
<evidence type="ECO:0000256" key="2">
    <source>
        <dbReference type="ARBA" id="ARBA00022617"/>
    </source>
</evidence>
<protein>
    <submittedName>
        <fullName evidence="10">Cytochrome c</fullName>
    </submittedName>
</protein>
<keyword evidence="8" id="KW-0812">Transmembrane</keyword>
<evidence type="ECO:0000313" key="11">
    <source>
        <dbReference type="Proteomes" id="UP000823889"/>
    </source>
</evidence>
<keyword evidence="1" id="KW-0813">Transport</keyword>
<reference evidence="10" key="1">
    <citation type="journal article" date="2021" name="PeerJ">
        <title>Extensive microbial diversity within the chicken gut microbiome revealed by metagenomics and culture.</title>
        <authorList>
            <person name="Gilroy R."/>
            <person name="Ravi A."/>
            <person name="Getino M."/>
            <person name="Pursley I."/>
            <person name="Horton D.L."/>
            <person name="Alikhan N.F."/>
            <person name="Baker D."/>
            <person name="Gharbi K."/>
            <person name="Hall N."/>
            <person name="Watson M."/>
            <person name="Adriaenssens E.M."/>
            <person name="Foster-Nyarko E."/>
            <person name="Jarju S."/>
            <person name="Secka A."/>
            <person name="Antonio M."/>
            <person name="Oren A."/>
            <person name="Chaudhuri R.R."/>
            <person name="La Ragione R."/>
            <person name="Hildebrand F."/>
            <person name="Pallen M.J."/>
        </authorList>
    </citation>
    <scope>NUCLEOTIDE SEQUENCE</scope>
    <source>
        <strain evidence="10">9264</strain>
    </source>
</reference>
<evidence type="ECO:0000259" key="9">
    <source>
        <dbReference type="PROSITE" id="PS51007"/>
    </source>
</evidence>
<evidence type="ECO:0000313" key="10">
    <source>
        <dbReference type="EMBL" id="HJD43509.1"/>
    </source>
</evidence>
<organism evidence="10 11">
    <name type="scientific">Candidatus Paenalcaligenes intestinipullorum</name>
    <dbReference type="NCBI Taxonomy" id="2838718"/>
    <lineage>
        <taxon>Bacteria</taxon>
        <taxon>Pseudomonadati</taxon>
        <taxon>Pseudomonadota</taxon>
        <taxon>Betaproteobacteria</taxon>
        <taxon>Burkholderiales</taxon>
        <taxon>Alcaligenaceae</taxon>
        <taxon>Paenalcaligenes</taxon>
    </lineage>
</organism>
<comment type="caution">
    <text evidence="10">The sequence shown here is derived from an EMBL/GenBank/DDBJ whole genome shotgun (WGS) entry which is preliminary data.</text>
</comment>
<keyword evidence="8" id="KW-1133">Transmembrane helix</keyword>
<accession>A0A9D2RE34</accession>
<dbReference type="PANTHER" id="PTHR35008">
    <property type="entry name" value="BLL4482 PROTEIN-RELATED"/>
    <property type="match status" value="1"/>
</dbReference>
<feature type="region of interest" description="Disordered" evidence="7">
    <location>
        <begin position="175"/>
        <end position="197"/>
    </location>
</feature>
<keyword evidence="2 6" id="KW-0349">Heme</keyword>
<dbReference type="PROSITE" id="PS51007">
    <property type="entry name" value="CYTC"/>
    <property type="match status" value="1"/>
</dbReference>
<dbReference type="SUPFAM" id="SSF46626">
    <property type="entry name" value="Cytochrome c"/>
    <property type="match status" value="1"/>
</dbReference>
<evidence type="ECO:0000256" key="1">
    <source>
        <dbReference type="ARBA" id="ARBA00022448"/>
    </source>
</evidence>
<proteinExistence type="predicted"/>
<dbReference type="PRINTS" id="PR00605">
    <property type="entry name" value="CYTCHROMECIC"/>
</dbReference>
<keyword evidence="5 6" id="KW-0408">Iron</keyword>
<sequence>MKREEEYNRMLQRERNEPTELGRPVPLLVLFVIASLFLWSVYYIAVSDLHSPASFGDNRTTADFEVAESTTIDGGQLYTANCVACHQASGAGVPGVFPPLSASEWVQGKPEVVIQILLHGITGELTVEGTTYNGVMPDFGSKFNDDEIAALVNHLRTNFGNKASTIEADLVKAQREATADRTTPWNGEADLQKLEEQ</sequence>
<dbReference type="InterPro" id="IPR036909">
    <property type="entry name" value="Cyt_c-like_dom_sf"/>
</dbReference>
<name>A0A9D2RE34_9BURK</name>
<dbReference type="Proteomes" id="UP000823889">
    <property type="component" value="Unassembled WGS sequence"/>
</dbReference>
<dbReference type="InterPro" id="IPR009056">
    <property type="entry name" value="Cyt_c-like_dom"/>
</dbReference>
<dbReference type="EMBL" id="DWUQ01000011">
    <property type="protein sequence ID" value="HJD43509.1"/>
    <property type="molecule type" value="Genomic_DNA"/>
</dbReference>
<keyword evidence="4" id="KW-0249">Electron transport</keyword>
<dbReference type="Gene3D" id="1.10.760.10">
    <property type="entry name" value="Cytochrome c-like domain"/>
    <property type="match status" value="1"/>
</dbReference>
<feature type="domain" description="Cytochrome c" evidence="9">
    <location>
        <begin position="69"/>
        <end position="159"/>
    </location>
</feature>